<sequence>MSKRVDAETAKYRVLQEELQVLVTQQQKYTQQANENSMVKQELDLVHDETKVYKMVGPVLLKQDLEEAKTNVNKRIEFINHELEKVQKKIEEKETEAIRVRKEIATIQMEMQKQAAEASRNAIAAN</sequence>
<evidence type="ECO:0008006" key="6">
    <source>
        <dbReference type="Google" id="ProtNLM"/>
    </source>
</evidence>
<dbReference type="GO" id="GO:0051087">
    <property type="term" value="F:protein-folding chaperone binding"/>
    <property type="evidence" value="ECO:0007669"/>
    <property type="project" value="TreeGrafter"/>
</dbReference>
<dbReference type="Gene3D" id="1.10.287.370">
    <property type="match status" value="1"/>
</dbReference>
<evidence type="ECO:0000256" key="1">
    <source>
        <dbReference type="ARBA" id="ARBA00008045"/>
    </source>
</evidence>
<dbReference type="PANTHER" id="PTHR21431:SF0">
    <property type="entry name" value="PREFOLDIN SUBUNIT 6"/>
    <property type="match status" value="1"/>
</dbReference>
<proteinExistence type="inferred from homology"/>
<dbReference type="STRING" id="65357.A0A024GHB3"/>
<dbReference type="CDD" id="cd23161">
    <property type="entry name" value="Prefoldin_6"/>
    <property type="match status" value="1"/>
</dbReference>
<comment type="similarity">
    <text evidence="1">Belongs to the prefoldin subunit beta family.</text>
</comment>
<dbReference type="GO" id="GO:0051131">
    <property type="term" value="P:chaperone-mediated protein complex assembly"/>
    <property type="evidence" value="ECO:0007669"/>
    <property type="project" value="TreeGrafter"/>
</dbReference>
<organism evidence="4 5">
    <name type="scientific">Albugo candida</name>
    <dbReference type="NCBI Taxonomy" id="65357"/>
    <lineage>
        <taxon>Eukaryota</taxon>
        <taxon>Sar</taxon>
        <taxon>Stramenopiles</taxon>
        <taxon>Oomycota</taxon>
        <taxon>Peronosporomycetes</taxon>
        <taxon>Albuginales</taxon>
        <taxon>Albuginaceae</taxon>
        <taxon>Albugo</taxon>
    </lineage>
</organism>
<dbReference type="OrthoDB" id="248120at2759"/>
<keyword evidence="2" id="KW-0143">Chaperone</keyword>
<comment type="caution">
    <text evidence="4">The sequence shown here is derived from an EMBL/GenBank/DDBJ whole genome shotgun (WGS) entry which is preliminary data.</text>
</comment>
<evidence type="ECO:0000313" key="4">
    <source>
        <dbReference type="EMBL" id="CCI45737.1"/>
    </source>
</evidence>
<dbReference type="AlphaFoldDB" id="A0A024GHB3"/>
<reference evidence="4 5" key="1">
    <citation type="submission" date="2012-05" db="EMBL/GenBank/DDBJ databases">
        <title>Recombination and specialization in a pathogen metapopulation.</title>
        <authorList>
            <person name="Gardiner A."/>
            <person name="Kemen E."/>
            <person name="Schultz-Larsen T."/>
            <person name="MacLean D."/>
            <person name="Van Oosterhout C."/>
            <person name="Jones J.D.G."/>
        </authorList>
    </citation>
    <scope>NUCLEOTIDE SEQUENCE [LARGE SCALE GENOMIC DNA]</scope>
    <source>
        <strain evidence="4 5">Ac Nc2</strain>
    </source>
</reference>
<evidence type="ECO:0000256" key="3">
    <source>
        <dbReference type="SAM" id="Coils"/>
    </source>
</evidence>
<evidence type="ECO:0000256" key="2">
    <source>
        <dbReference type="ARBA" id="ARBA00023186"/>
    </source>
</evidence>
<evidence type="ECO:0000313" key="5">
    <source>
        <dbReference type="Proteomes" id="UP000053237"/>
    </source>
</evidence>
<dbReference type="GO" id="GO:0006457">
    <property type="term" value="P:protein folding"/>
    <property type="evidence" value="ECO:0007669"/>
    <property type="project" value="InterPro"/>
</dbReference>
<dbReference type="FunFam" id="1.10.287.370:FF:000003">
    <property type="entry name" value="Prefoldin subunit 6"/>
    <property type="match status" value="1"/>
</dbReference>
<dbReference type="Pfam" id="PF01920">
    <property type="entry name" value="Prefoldin_2"/>
    <property type="match status" value="1"/>
</dbReference>
<dbReference type="EMBL" id="CAIX01000105">
    <property type="protein sequence ID" value="CCI45737.1"/>
    <property type="molecule type" value="Genomic_DNA"/>
</dbReference>
<dbReference type="InParanoid" id="A0A024GHB3"/>
<accession>A0A024GHB3</accession>
<dbReference type="GO" id="GO:0051082">
    <property type="term" value="F:unfolded protein binding"/>
    <property type="evidence" value="ECO:0007669"/>
    <property type="project" value="InterPro"/>
</dbReference>
<dbReference type="InterPro" id="IPR009053">
    <property type="entry name" value="Prefoldin"/>
</dbReference>
<dbReference type="Proteomes" id="UP000053237">
    <property type="component" value="Unassembled WGS sequence"/>
</dbReference>
<dbReference type="GO" id="GO:0016272">
    <property type="term" value="C:prefoldin complex"/>
    <property type="evidence" value="ECO:0007669"/>
    <property type="project" value="InterPro"/>
</dbReference>
<dbReference type="InterPro" id="IPR002777">
    <property type="entry name" value="PFD_beta-like"/>
</dbReference>
<dbReference type="SUPFAM" id="SSF46579">
    <property type="entry name" value="Prefoldin"/>
    <property type="match status" value="1"/>
</dbReference>
<gene>
    <name evidence="4" type="ORF">BN9_066340</name>
</gene>
<name>A0A024GHB3_9STRA</name>
<dbReference type="GO" id="GO:0005737">
    <property type="term" value="C:cytoplasm"/>
    <property type="evidence" value="ECO:0007669"/>
    <property type="project" value="TreeGrafter"/>
</dbReference>
<keyword evidence="3" id="KW-0175">Coiled coil</keyword>
<dbReference type="FunCoup" id="A0A024GHB3">
    <property type="interactions" value="260"/>
</dbReference>
<keyword evidence="5" id="KW-1185">Reference proteome</keyword>
<dbReference type="PANTHER" id="PTHR21431">
    <property type="entry name" value="PREFOLDIN SUBUNIT 6"/>
    <property type="match status" value="1"/>
</dbReference>
<feature type="coiled-coil region" evidence="3">
    <location>
        <begin position="62"/>
        <end position="110"/>
    </location>
</feature>
<protein>
    <recommendedName>
        <fullName evidence="6">Prefoldin subunit 6</fullName>
    </recommendedName>
</protein>